<dbReference type="Proteomes" id="UP000826234">
    <property type="component" value="Unassembled WGS sequence"/>
</dbReference>
<reference evidence="4 5" key="1">
    <citation type="journal article" date="2022" name="Gigascience">
        <title>A chromosome-level genome assembly and annotation of the desert horned lizard, Phrynosoma platyrhinos, provides insight into chromosomal rearrangements among reptiles.</title>
        <authorList>
            <person name="Koochekian N."/>
            <person name="Ascanio A."/>
            <person name="Farleigh K."/>
            <person name="Card D.C."/>
            <person name="Schield D.R."/>
            <person name="Castoe T.A."/>
            <person name="Jezkova T."/>
        </authorList>
    </citation>
    <scope>NUCLEOTIDE SEQUENCE [LARGE SCALE GENOMIC DNA]</scope>
    <source>
        <strain evidence="4">NK-2021</strain>
    </source>
</reference>
<dbReference type="Pfam" id="PF23032">
    <property type="entry name" value="GBD_ELAPOR1-like_3rd"/>
    <property type="match status" value="1"/>
</dbReference>
<dbReference type="SMART" id="SM01411">
    <property type="entry name" value="Ephrin_rec_like"/>
    <property type="match status" value="3"/>
</dbReference>
<dbReference type="SUPFAM" id="SSF57184">
    <property type="entry name" value="Growth factor receptor domain"/>
    <property type="match status" value="2"/>
</dbReference>
<dbReference type="Pfam" id="PF23087">
    <property type="entry name" value="MRH_ELAPOR1_9th"/>
    <property type="match status" value="1"/>
</dbReference>
<dbReference type="Gene3D" id="2.10.50.10">
    <property type="entry name" value="Tumor Necrosis Factor Receptor, subunit A, domain 2"/>
    <property type="match status" value="3"/>
</dbReference>
<proteinExistence type="predicted"/>
<protein>
    <recommendedName>
        <fullName evidence="3">MRH domain-containing protein</fullName>
    </recommendedName>
</protein>
<feature type="domain" description="MRH" evidence="3">
    <location>
        <begin position="578"/>
        <end position="784"/>
    </location>
</feature>
<accession>A0ABQ7SGI1</accession>
<evidence type="ECO:0000256" key="1">
    <source>
        <dbReference type="ARBA" id="ARBA00022729"/>
    </source>
</evidence>
<gene>
    <name evidence="4" type="ORF">JD844_027498</name>
</gene>
<dbReference type="InterPro" id="IPR009030">
    <property type="entry name" value="Growth_fac_rcpt_cys_sf"/>
</dbReference>
<dbReference type="PANTHER" id="PTHR22727">
    <property type="entry name" value="PROTEIN CBG13728"/>
    <property type="match status" value="1"/>
</dbReference>
<dbReference type="InterPro" id="IPR056609">
    <property type="entry name" value="Elapor1-like_3rd"/>
</dbReference>
<organism evidence="4 5">
    <name type="scientific">Phrynosoma platyrhinos</name>
    <name type="common">Desert horned lizard</name>
    <dbReference type="NCBI Taxonomy" id="52577"/>
    <lineage>
        <taxon>Eukaryota</taxon>
        <taxon>Metazoa</taxon>
        <taxon>Chordata</taxon>
        <taxon>Craniata</taxon>
        <taxon>Vertebrata</taxon>
        <taxon>Euteleostomi</taxon>
        <taxon>Lepidosauria</taxon>
        <taxon>Squamata</taxon>
        <taxon>Bifurcata</taxon>
        <taxon>Unidentata</taxon>
        <taxon>Episquamata</taxon>
        <taxon>Toxicofera</taxon>
        <taxon>Iguania</taxon>
        <taxon>Phrynosomatidae</taxon>
        <taxon>Phrynosomatinae</taxon>
        <taxon>Phrynosoma</taxon>
    </lineage>
</organism>
<dbReference type="PROSITE" id="PS51914">
    <property type="entry name" value="MRH"/>
    <property type="match status" value="1"/>
</dbReference>
<evidence type="ECO:0000313" key="5">
    <source>
        <dbReference type="Proteomes" id="UP000826234"/>
    </source>
</evidence>
<dbReference type="EMBL" id="JAIPUX010005290">
    <property type="protein sequence ID" value="KAH0616417.1"/>
    <property type="molecule type" value="Genomic_DNA"/>
</dbReference>
<keyword evidence="1" id="KW-0732">Signal</keyword>
<sequence length="889" mass="98065">MRVGSTFSCASGEYLEMKNQVCSKCAEGTYSLGSGIKFDEWDDLPAGFSNVATYMDTAIGSAERKADSCGKSSWTPRGNYIESNRDDCTVSLIYTVHLKKSGSVIFEYQYIDNNIFFEFFIQNDQCQEMDTTSDKWVKLTDNGEWGSHSVTLKSGTNILYWRTTGILMGSQVVKPVLVKNITIEGTRKRVAYTSECFPCKPGTFSNMPGSSTCQLCPRNTYSEKGAKECTKCDEETHYADEGSSQCMERLPCSSKDFFQIHTPCDQDGKTQLMYKWVEPKICREDVPEAMKLPPSGERKECPPCNPGFYNNGSSFCAPCPPGMFSDGTRECKSCPAGTEPALGLEYKWWNVLPFNMKTSCFNVGNSKCDGMNGWEVAGDHIRSGAGGTDNDYLIVNLHIPGFKPPTSVTGVTGSELGRITFVFETICSADCVLYFMADINKKSTNVVESWSGIKEKQSYTHIITKNASFTFTWAFQRTSQGQDSRKLINDVAKIYSITVTNAVDGVASSCRACAVGSEQSGSSCIPCPAGHYIEKETNQCKECPPNTYLSIHQVYGQEACVPCGPGSQSTKDHSACFSDCLLAYTKDNQSLNYDFSSLSRVGSLMNGPSFTARGTKFFHFFNISLCGNQGEKVAICADNITDITLKDMVAESEDYSNIVRAFVCQSTIIPPDSKGFRTALALQSNSLADTFLGATIETTLGYITVKLEMFEHSENKIPDVHFYYKSSGATATCENGRASVVTMRCNPAKPDQGEISVPRFIDLHVLLKKCFAVLALQVPVMGVTSTSCGKVQKLVPCVQNRTTMRLRELVKKDIRLEYKYSKLVMTANSKECELPAADSCAIMEGEDNEEEIVYSNKQSLLGKLKSLATKEKEARFESVQLKSSRSQNI</sequence>
<dbReference type="InterPro" id="IPR056610">
    <property type="entry name" value="Elapor1/2_TNFR-like"/>
</dbReference>
<keyword evidence="2" id="KW-1015">Disulfide bond</keyword>
<evidence type="ECO:0000259" key="3">
    <source>
        <dbReference type="PROSITE" id="PS51914"/>
    </source>
</evidence>
<comment type="caution">
    <text evidence="4">The sequence shown here is derived from an EMBL/GenBank/DDBJ whole genome shotgun (WGS) entry which is preliminary data.</text>
</comment>
<dbReference type="InterPro" id="IPR056608">
    <property type="entry name" value="Elapor1/2_GBD"/>
</dbReference>
<dbReference type="PANTHER" id="PTHR22727:SF3">
    <property type="entry name" value="ENDOSOME_LYSOSOME-ASSOCIATED APOPTOSIS AND AUTOPHAGY REGULATOR FAMILY MEMBER 2"/>
    <property type="match status" value="1"/>
</dbReference>
<dbReference type="InterPro" id="IPR044865">
    <property type="entry name" value="MRH_dom"/>
</dbReference>
<name>A0ABQ7SGI1_PHRPL</name>
<evidence type="ECO:0000256" key="2">
    <source>
        <dbReference type="ARBA" id="ARBA00023157"/>
    </source>
</evidence>
<dbReference type="InterPro" id="IPR056607">
    <property type="entry name" value="Elapor1/2_MRH"/>
</dbReference>
<evidence type="ECO:0000313" key="4">
    <source>
        <dbReference type="EMBL" id="KAH0616417.1"/>
    </source>
</evidence>
<dbReference type="InterPro" id="IPR039181">
    <property type="entry name" value="Elapor1/2"/>
</dbReference>
<keyword evidence="5" id="KW-1185">Reference proteome</keyword>
<dbReference type="Pfam" id="PF23091">
    <property type="entry name" value="TNFR_ELAPOR1_6th"/>
    <property type="match status" value="1"/>
</dbReference>
<dbReference type="Pfam" id="PF23031">
    <property type="entry name" value="GBD_ELAPOR1"/>
    <property type="match status" value="1"/>
</dbReference>